<dbReference type="OrthoDB" id="1113830at2"/>
<dbReference type="Proteomes" id="UP000244450">
    <property type="component" value="Unassembled WGS sequence"/>
</dbReference>
<dbReference type="AlphaFoldDB" id="A0A2T7BEB0"/>
<evidence type="ECO:0000313" key="2">
    <source>
        <dbReference type="Proteomes" id="UP000244450"/>
    </source>
</evidence>
<proteinExistence type="predicted"/>
<keyword evidence="2" id="KW-1185">Reference proteome</keyword>
<protein>
    <submittedName>
        <fullName evidence="1">Uncharacterized protein</fullName>
    </submittedName>
</protein>
<gene>
    <name evidence="1" type="ORF">DCC81_23965</name>
</gene>
<organism evidence="1 2">
    <name type="scientific">Chitinophaga parva</name>
    <dbReference type="NCBI Taxonomy" id="2169414"/>
    <lineage>
        <taxon>Bacteria</taxon>
        <taxon>Pseudomonadati</taxon>
        <taxon>Bacteroidota</taxon>
        <taxon>Chitinophagia</taxon>
        <taxon>Chitinophagales</taxon>
        <taxon>Chitinophagaceae</taxon>
        <taxon>Chitinophaga</taxon>
    </lineage>
</organism>
<evidence type="ECO:0000313" key="1">
    <source>
        <dbReference type="EMBL" id="PUZ23438.1"/>
    </source>
</evidence>
<name>A0A2T7BEB0_9BACT</name>
<dbReference type="EMBL" id="QCYK01000003">
    <property type="protein sequence ID" value="PUZ23438.1"/>
    <property type="molecule type" value="Genomic_DNA"/>
</dbReference>
<dbReference type="RefSeq" id="WP_108689241.1">
    <property type="nucleotide sequence ID" value="NZ_QCYK01000003.1"/>
</dbReference>
<accession>A0A2T7BEB0</accession>
<comment type="caution">
    <text evidence="1">The sequence shown here is derived from an EMBL/GenBank/DDBJ whole genome shotgun (WGS) entry which is preliminary data.</text>
</comment>
<reference evidence="1 2" key="1">
    <citation type="submission" date="2018-04" db="EMBL/GenBank/DDBJ databases">
        <title>Chitinophaga fuyangensis sp. nov., isolated from soil in a chemical factory.</title>
        <authorList>
            <person name="Chen K."/>
        </authorList>
    </citation>
    <scope>NUCLEOTIDE SEQUENCE [LARGE SCALE GENOMIC DNA]</scope>
    <source>
        <strain evidence="1 2">LY-1</strain>
    </source>
</reference>
<sequence length="185" mass="21415">MAIETPTSWKDVKLKHFIKILELALPTELGDGENLFEGIDYRFNVLSIITDKPVDYFESLPINESLPMLQTTSFLDTEINVDNHQAAYTIKPIDKVKLSDFILFMNLSVDPYKNMATILKHFIAEDLTEEQINDLDMLTINSLFFCLRQSAKQSIKRSIRETSKTLMKQIVTQKIPALFRRKIKK</sequence>